<dbReference type="Proteomes" id="UP000030764">
    <property type="component" value="Unassembled WGS sequence"/>
</dbReference>
<name>A0A085M0H3_9BILA</name>
<organism evidence="1 3">
    <name type="scientific">Trichuris suis</name>
    <name type="common">pig whipworm</name>
    <dbReference type="NCBI Taxonomy" id="68888"/>
    <lineage>
        <taxon>Eukaryota</taxon>
        <taxon>Metazoa</taxon>
        <taxon>Ecdysozoa</taxon>
        <taxon>Nematoda</taxon>
        <taxon>Enoplea</taxon>
        <taxon>Dorylaimia</taxon>
        <taxon>Trichinellida</taxon>
        <taxon>Trichuridae</taxon>
        <taxon>Trichuris</taxon>
    </lineage>
</organism>
<keyword evidence="3" id="KW-1185">Reference proteome</keyword>
<sequence>MTQSAVMYALITASVSPLEQETFYPTRYWESSRRGYFAASRTNSEFCNFQDLVFLEINRSNDGCRKAKCAHNVHVSIATVKTFNHIQLDINRNTFTNFLMLCCLRTLPVKHEEIIRERA</sequence>
<gene>
    <name evidence="1" type="ORF">M513_08375</name>
    <name evidence="2" type="ORF">M514_08375</name>
</gene>
<dbReference type="AlphaFoldDB" id="A0A085M0H3"/>
<evidence type="ECO:0000313" key="1">
    <source>
        <dbReference type="EMBL" id="KFD50719.1"/>
    </source>
</evidence>
<accession>A0A085M0H3</accession>
<evidence type="ECO:0000313" key="2">
    <source>
        <dbReference type="EMBL" id="KFD63176.1"/>
    </source>
</evidence>
<reference evidence="1 3" key="1">
    <citation type="journal article" date="2014" name="Nat. Genet.">
        <title>Genome and transcriptome of the porcine whipworm Trichuris suis.</title>
        <authorList>
            <person name="Jex A.R."/>
            <person name="Nejsum P."/>
            <person name="Schwarz E.M."/>
            <person name="Hu L."/>
            <person name="Young N.D."/>
            <person name="Hall R.S."/>
            <person name="Korhonen P.K."/>
            <person name="Liao S."/>
            <person name="Thamsborg S."/>
            <person name="Xia J."/>
            <person name="Xu P."/>
            <person name="Wang S."/>
            <person name="Scheerlinck J.P."/>
            <person name="Hofmann A."/>
            <person name="Sternberg P.W."/>
            <person name="Wang J."/>
            <person name="Gasser R.B."/>
        </authorList>
    </citation>
    <scope>NUCLEOTIDE SEQUENCE [LARGE SCALE GENOMIC DNA]</scope>
    <source>
        <strain evidence="2">DCEP-RM93F</strain>
        <strain evidence="1">DCEP-RM93M</strain>
    </source>
</reference>
<proteinExistence type="predicted"/>
<evidence type="ECO:0000313" key="3">
    <source>
        <dbReference type="Proteomes" id="UP000030764"/>
    </source>
</evidence>
<protein>
    <submittedName>
        <fullName evidence="1">Uncharacterized protein</fullName>
    </submittedName>
</protein>
<dbReference type="EMBL" id="KL367579">
    <property type="protein sequence ID" value="KFD63176.1"/>
    <property type="molecule type" value="Genomic_DNA"/>
</dbReference>
<dbReference type="Proteomes" id="UP000030758">
    <property type="component" value="Unassembled WGS sequence"/>
</dbReference>
<dbReference type="EMBL" id="KL363249">
    <property type="protein sequence ID" value="KFD50719.1"/>
    <property type="molecule type" value="Genomic_DNA"/>
</dbReference>